<dbReference type="InterPro" id="IPR017792">
    <property type="entry name" value="UAAP1"/>
</dbReference>
<reference evidence="3 4" key="1">
    <citation type="submission" date="2019-05" db="EMBL/GenBank/DDBJ databases">
        <title>Draft Genome Sequences of Six Type Strains of the Genus Massilia.</title>
        <authorList>
            <person name="Miess H."/>
            <person name="Frediansyhah A."/>
            <person name="Gross H."/>
        </authorList>
    </citation>
    <scope>NUCLEOTIDE SEQUENCE [LARGE SCALE GENOMIC DNA]</scope>
    <source>
        <strain evidence="3 4">DSMZ 26121</strain>
    </source>
</reference>
<dbReference type="OrthoDB" id="5298498at2"/>
<dbReference type="PANTHER" id="PTHR31527:SF0">
    <property type="entry name" value="RE64534P"/>
    <property type="match status" value="1"/>
</dbReference>
<dbReference type="EMBL" id="JACHXS010000003">
    <property type="protein sequence ID" value="MBB3221270.1"/>
    <property type="molecule type" value="Genomic_DNA"/>
</dbReference>
<keyword evidence="4" id="KW-1185">Reference proteome</keyword>
<evidence type="ECO:0000259" key="1">
    <source>
        <dbReference type="Pfam" id="PF09347"/>
    </source>
</evidence>
<dbReference type="NCBIfam" id="TIGR03425">
    <property type="entry name" value="urea_degr_2"/>
    <property type="match status" value="1"/>
</dbReference>
<dbReference type="Proteomes" id="UP000584325">
    <property type="component" value="Unassembled WGS sequence"/>
</dbReference>
<evidence type="ECO:0000313" key="2">
    <source>
        <dbReference type="EMBL" id="MBB3221270.1"/>
    </source>
</evidence>
<sequence>MNSILTPDAADPSAILWAEQFPGGGHWSFRVRRGTTLRFTDLEGGANVSVLLYRLDDRLERICVPDTLKAQHTAHLAKGNVIYSDMGRILASIPHDTVGWHDALCGVSDAELVQRRYGERRFQEHRNAMHRNGKDSLLVELGKWGLGLRDLVPNVNLFSKVTVDGAGQFRFVPDHSRAGDEVDLRFEMDTLVLLATAPHPLDPNPEYAPKKTSVTARASGPAAEDDVCRLSCPENRRGYTNTELAYR</sequence>
<reference evidence="2 5" key="2">
    <citation type="submission" date="2020-08" db="EMBL/GenBank/DDBJ databases">
        <title>Genomic Encyclopedia of Type Strains, Phase III (KMG-III): the genomes of soil and plant-associated and newly described type strains.</title>
        <authorList>
            <person name="Whitman W."/>
        </authorList>
    </citation>
    <scope>NUCLEOTIDE SEQUENCE [LARGE SCALE GENOMIC DNA]</scope>
    <source>
        <strain evidence="2 5">CECT 7753</strain>
    </source>
</reference>
<accession>A0A4P8HN34</accession>
<dbReference type="AlphaFoldDB" id="A0A4P8HN34"/>
<dbReference type="RefSeq" id="WP_137313330.1">
    <property type="nucleotide sequence ID" value="NZ_CP040017.1"/>
</dbReference>
<gene>
    <name evidence="3" type="ORF">FCL38_08400</name>
    <name evidence="2" type="ORF">FHS02_002077</name>
</gene>
<evidence type="ECO:0000313" key="3">
    <source>
        <dbReference type="EMBL" id="QCP10446.1"/>
    </source>
</evidence>
<organism evidence="2 5">
    <name type="scientific">Pseudoduganella umbonata</name>
    <dbReference type="NCBI Taxonomy" id="864828"/>
    <lineage>
        <taxon>Bacteria</taxon>
        <taxon>Pseudomonadati</taxon>
        <taxon>Pseudomonadota</taxon>
        <taxon>Betaproteobacteria</taxon>
        <taxon>Burkholderiales</taxon>
        <taxon>Oxalobacteraceae</taxon>
        <taxon>Telluria group</taxon>
        <taxon>Pseudoduganella</taxon>
    </lineage>
</organism>
<feature type="domain" description="DUF1989" evidence="1">
    <location>
        <begin position="20"/>
        <end position="191"/>
    </location>
</feature>
<evidence type="ECO:0000313" key="4">
    <source>
        <dbReference type="Proteomes" id="UP000298763"/>
    </source>
</evidence>
<dbReference type="PANTHER" id="PTHR31527">
    <property type="entry name" value="RE64534P"/>
    <property type="match status" value="1"/>
</dbReference>
<dbReference type="InterPro" id="IPR018959">
    <property type="entry name" value="DUF1989"/>
</dbReference>
<proteinExistence type="predicted"/>
<dbReference type="EMBL" id="CP040017">
    <property type="protein sequence ID" value="QCP10446.1"/>
    <property type="molecule type" value="Genomic_DNA"/>
</dbReference>
<dbReference type="Pfam" id="PF09347">
    <property type="entry name" value="DUF1989"/>
    <property type="match status" value="1"/>
</dbReference>
<dbReference type="Proteomes" id="UP000298763">
    <property type="component" value="Chromosome"/>
</dbReference>
<protein>
    <submittedName>
        <fullName evidence="3">Urea carboxylase-associated family protein</fullName>
    </submittedName>
</protein>
<name>A0A4P8HN34_9BURK</name>
<evidence type="ECO:0000313" key="5">
    <source>
        <dbReference type="Proteomes" id="UP000584325"/>
    </source>
</evidence>